<reference evidence="1" key="1">
    <citation type="submission" date="2022-12" db="EMBL/GenBank/DDBJ databases">
        <title>Genome assemblies of Blomia tropicalis.</title>
        <authorList>
            <person name="Cui Y."/>
        </authorList>
    </citation>
    <scope>NUCLEOTIDE SEQUENCE</scope>
    <source>
        <tissue evidence="1">Adult mites</tissue>
    </source>
</reference>
<organism evidence="1 2">
    <name type="scientific">Blomia tropicalis</name>
    <name type="common">Mite</name>
    <dbReference type="NCBI Taxonomy" id="40697"/>
    <lineage>
        <taxon>Eukaryota</taxon>
        <taxon>Metazoa</taxon>
        <taxon>Ecdysozoa</taxon>
        <taxon>Arthropoda</taxon>
        <taxon>Chelicerata</taxon>
        <taxon>Arachnida</taxon>
        <taxon>Acari</taxon>
        <taxon>Acariformes</taxon>
        <taxon>Sarcoptiformes</taxon>
        <taxon>Astigmata</taxon>
        <taxon>Glycyphagoidea</taxon>
        <taxon>Echimyopodidae</taxon>
        <taxon>Blomia</taxon>
    </lineage>
</organism>
<comment type="caution">
    <text evidence="1">The sequence shown here is derived from an EMBL/GenBank/DDBJ whole genome shotgun (WGS) entry which is preliminary data.</text>
</comment>
<name>A0A9Q0MBZ7_BLOTA</name>
<dbReference type="EMBL" id="JAPWDV010000001">
    <property type="protein sequence ID" value="KAJ6222649.1"/>
    <property type="molecule type" value="Genomic_DNA"/>
</dbReference>
<dbReference type="Proteomes" id="UP001142055">
    <property type="component" value="Chromosome 1"/>
</dbReference>
<protein>
    <submittedName>
        <fullName evidence="1">Uncharacterized protein</fullName>
    </submittedName>
</protein>
<dbReference type="OMA" id="MANEIHR"/>
<sequence>METKTQRIDNLTTNIVEIDDSDQPIPEWISNAKGLVYMDDHDGFLDPDAEKINLPNCSIDPSTLSVYQCLKCGNRQSNREEIFRMKCTRCLNKSFNKIRPTKCVKFKAY</sequence>
<gene>
    <name evidence="1" type="ORF">RDWZM_001194</name>
</gene>
<evidence type="ECO:0000313" key="2">
    <source>
        <dbReference type="Proteomes" id="UP001142055"/>
    </source>
</evidence>
<evidence type="ECO:0000313" key="1">
    <source>
        <dbReference type="EMBL" id="KAJ6222649.1"/>
    </source>
</evidence>
<dbReference type="AlphaFoldDB" id="A0A9Q0MBZ7"/>
<accession>A0A9Q0MBZ7</accession>
<keyword evidence="2" id="KW-1185">Reference proteome</keyword>
<proteinExistence type="predicted"/>